<keyword evidence="4" id="KW-1185">Reference proteome</keyword>
<evidence type="ECO:0000313" key="4">
    <source>
        <dbReference type="Proteomes" id="UP000053820"/>
    </source>
</evidence>
<dbReference type="EMBL" id="KN839867">
    <property type="protein sequence ID" value="KIJ60949.1"/>
    <property type="molecule type" value="Genomic_DNA"/>
</dbReference>
<dbReference type="OrthoDB" id="2711493at2759"/>
<dbReference type="AlphaFoldDB" id="A0A0C9V5T0"/>
<keyword evidence="1" id="KW-1133">Transmembrane helix</keyword>
<keyword evidence="1" id="KW-0812">Transmembrane</keyword>
<reference evidence="3 4" key="1">
    <citation type="submission" date="2014-04" db="EMBL/GenBank/DDBJ databases">
        <title>Evolutionary Origins and Diversification of the Mycorrhizal Mutualists.</title>
        <authorList>
            <consortium name="DOE Joint Genome Institute"/>
            <consortium name="Mycorrhizal Genomics Consortium"/>
            <person name="Kohler A."/>
            <person name="Kuo A."/>
            <person name="Nagy L.G."/>
            <person name="Floudas D."/>
            <person name="Copeland A."/>
            <person name="Barry K.W."/>
            <person name="Cichocki N."/>
            <person name="Veneault-Fourrey C."/>
            <person name="LaButti K."/>
            <person name="Lindquist E.A."/>
            <person name="Lipzen A."/>
            <person name="Lundell T."/>
            <person name="Morin E."/>
            <person name="Murat C."/>
            <person name="Riley R."/>
            <person name="Ohm R."/>
            <person name="Sun H."/>
            <person name="Tunlid A."/>
            <person name="Henrissat B."/>
            <person name="Grigoriev I.V."/>
            <person name="Hibbett D.S."/>
            <person name="Martin F."/>
        </authorList>
    </citation>
    <scope>NUCLEOTIDE SEQUENCE [LARGE SCALE GENOMIC DNA]</scope>
    <source>
        <strain evidence="3 4">MD-312</strain>
    </source>
</reference>
<keyword evidence="1" id="KW-0472">Membrane</keyword>
<evidence type="ECO:0000313" key="3">
    <source>
        <dbReference type="EMBL" id="KIJ60949.1"/>
    </source>
</evidence>
<feature type="transmembrane region" description="Helical" evidence="1">
    <location>
        <begin position="20"/>
        <end position="40"/>
    </location>
</feature>
<dbReference type="EMBL" id="KN839872">
    <property type="protein sequence ID" value="KIJ60411.1"/>
    <property type="molecule type" value="Genomic_DNA"/>
</dbReference>
<sequence length="74" mass="8177">MPAIKQYAYFAGAYSIFVRGSWFLNATLVGAYWLALRVIAPGKAKGSVREWGIAQKKKAKETSAKKRGKGTRIL</sequence>
<evidence type="ECO:0000256" key="1">
    <source>
        <dbReference type="SAM" id="Phobius"/>
    </source>
</evidence>
<accession>A0A0C9V5T0</accession>
<protein>
    <submittedName>
        <fullName evidence="2">Unplaced genomic scaffold scaffold_38, whole genome shotgun sequence</fullName>
    </submittedName>
</protein>
<proteinExistence type="predicted"/>
<name>A0A0C9V5T0_9AGAM</name>
<organism evidence="3 4">
    <name type="scientific">Hydnomerulius pinastri MD-312</name>
    <dbReference type="NCBI Taxonomy" id="994086"/>
    <lineage>
        <taxon>Eukaryota</taxon>
        <taxon>Fungi</taxon>
        <taxon>Dikarya</taxon>
        <taxon>Basidiomycota</taxon>
        <taxon>Agaricomycotina</taxon>
        <taxon>Agaricomycetes</taxon>
        <taxon>Agaricomycetidae</taxon>
        <taxon>Boletales</taxon>
        <taxon>Boletales incertae sedis</taxon>
        <taxon>Leucogyrophana</taxon>
    </lineage>
</organism>
<dbReference type="Proteomes" id="UP000053820">
    <property type="component" value="Unassembled WGS sequence"/>
</dbReference>
<dbReference type="HOGENOM" id="CLU_2688138_0_0_1"/>
<evidence type="ECO:0000313" key="2">
    <source>
        <dbReference type="EMBL" id="KIJ60411.1"/>
    </source>
</evidence>
<gene>
    <name evidence="3" type="ORF">HYDPIDRAFT_116646</name>
    <name evidence="2" type="ORF">HYDPIDRAFT_117135</name>
</gene>